<evidence type="ECO:0000259" key="1">
    <source>
        <dbReference type="Pfam" id="PF09861"/>
    </source>
</evidence>
<organism evidence="2">
    <name type="scientific">marine sediment metagenome</name>
    <dbReference type="NCBI Taxonomy" id="412755"/>
    <lineage>
        <taxon>unclassified sequences</taxon>
        <taxon>metagenomes</taxon>
        <taxon>ecological metagenomes</taxon>
    </lineage>
</organism>
<proteinExistence type="predicted"/>
<dbReference type="PANTHER" id="PTHR33171:SF17">
    <property type="entry name" value="LARA-LIKE N-TERMINAL DOMAIN-CONTAINING PROTEIN"/>
    <property type="match status" value="1"/>
</dbReference>
<name>X1CJ13_9ZZZZ</name>
<dbReference type="Pfam" id="PF09861">
    <property type="entry name" value="Lar_N"/>
    <property type="match status" value="1"/>
</dbReference>
<evidence type="ECO:0000313" key="2">
    <source>
        <dbReference type="EMBL" id="GAG93007.1"/>
    </source>
</evidence>
<reference evidence="2" key="1">
    <citation type="journal article" date="2014" name="Front. Microbiol.">
        <title>High frequency of phylogenetically diverse reductive dehalogenase-homologous genes in deep subseafloor sedimentary metagenomes.</title>
        <authorList>
            <person name="Kawai M."/>
            <person name="Futagami T."/>
            <person name="Toyoda A."/>
            <person name="Takaki Y."/>
            <person name="Nishi S."/>
            <person name="Hori S."/>
            <person name="Arai W."/>
            <person name="Tsubouchi T."/>
            <person name="Morono Y."/>
            <person name="Uchiyama I."/>
            <person name="Ito T."/>
            <person name="Fujiyama A."/>
            <person name="Inagaki F."/>
            <person name="Takami H."/>
        </authorList>
    </citation>
    <scope>NUCLEOTIDE SEQUENCE</scope>
    <source>
        <strain evidence="2">Expedition CK06-06</strain>
    </source>
</reference>
<accession>X1CJ13</accession>
<dbReference type="PANTHER" id="PTHR33171">
    <property type="entry name" value="LAR_N DOMAIN-CONTAINING PROTEIN"/>
    <property type="match status" value="1"/>
</dbReference>
<dbReference type="InterPro" id="IPR018657">
    <property type="entry name" value="LarA-like_N"/>
</dbReference>
<gene>
    <name evidence="2" type="ORF">S01H4_36517</name>
</gene>
<dbReference type="GO" id="GO:0050043">
    <property type="term" value="F:lactate racemase activity"/>
    <property type="evidence" value="ECO:0007669"/>
    <property type="project" value="InterPro"/>
</dbReference>
<dbReference type="AlphaFoldDB" id="X1CJ13"/>
<protein>
    <recommendedName>
        <fullName evidence="1">LarA-like N-terminal domain-containing protein</fullName>
    </recommendedName>
</protein>
<dbReference type="EMBL" id="BART01019532">
    <property type="protein sequence ID" value="GAG93007.1"/>
    <property type="molecule type" value="Genomic_DNA"/>
</dbReference>
<dbReference type="Gene3D" id="3.40.50.11440">
    <property type="match status" value="1"/>
</dbReference>
<dbReference type="InterPro" id="IPR048068">
    <property type="entry name" value="LarA-like"/>
</dbReference>
<comment type="caution">
    <text evidence="2">The sequence shown here is derived from an EMBL/GenBank/DDBJ whole genome shotgun (WGS) entry which is preliminary data.</text>
</comment>
<sequence>MILHKIPYGYGHLRFRFPDWIQPEKVEPQNISAVPNPQEAVLDAISNPVGGISLSDFHGVRSVAIAINDKTRMVPNDQLLPPLLGHLEELGVKPGAIQFIIATGTHSRMSPVEYPLIVPQEILDRFPVHCHHCDDSESLVYLGKTSRGTPVWVNQIFAEADLRIVVGIIEPHQFQGFTGGVKGAAIGLASRDTITHNHALMASPKALLGLVKIDIFGIATW</sequence>
<feature type="domain" description="LarA-like N-terminal" evidence="1">
    <location>
        <begin position="8"/>
        <end position="206"/>
    </location>
</feature>